<protein>
    <submittedName>
        <fullName evidence="1">Uncharacterized protein</fullName>
    </submittedName>
</protein>
<sequence length="166" mass="19484">MTAQRIETARKTIPNASKYEIDADGFVYRKSTRLMNNETRDMRRLRLSRLNGRWSALVYTDNGKQWRFDPERLARSLFHAPDPVLTYEDIMNNFKTRPVEGFPRYVVTPYGAIYCIDPPKRGKNAGACYLVHETLKRGRAFVTLRDYDGSRKLLKVDNVVKRAWEY</sequence>
<evidence type="ECO:0000313" key="2">
    <source>
        <dbReference type="Proteomes" id="UP000263517"/>
    </source>
</evidence>
<name>A0A350P0V5_9ALTE</name>
<reference evidence="1 2" key="1">
    <citation type="journal article" date="2018" name="Nat. Biotechnol.">
        <title>A standardized bacterial taxonomy based on genome phylogeny substantially revises the tree of life.</title>
        <authorList>
            <person name="Parks D.H."/>
            <person name="Chuvochina M."/>
            <person name="Waite D.W."/>
            <person name="Rinke C."/>
            <person name="Skarshewski A."/>
            <person name="Chaumeil P.A."/>
            <person name="Hugenholtz P."/>
        </authorList>
    </citation>
    <scope>NUCLEOTIDE SEQUENCE [LARGE SCALE GENOMIC DNA]</scope>
    <source>
        <strain evidence="1">UBA11978</strain>
    </source>
</reference>
<dbReference type="EMBL" id="DNAN01000144">
    <property type="protein sequence ID" value="HAW74922.1"/>
    <property type="molecule type" value="Genomic_DNA"/>
</dbReference>
<comment type="caution">
    <text evidence="1">The sequence shown here is derived from an EMBL/GenBank/DDBJ whole genome shotgun (WGS) entry which is preliminary data.</text>
</comment>
<dbReference type="Proteomes" id="UP000263517">
    <property type="component" value="Unassembled WGS sequence"/>
</dbReference>
<dbReference type="AlphaFoldDB" id="A0A350P0V5"/>
<evidence type="ECO:0000313" key="1">
    <source>
        <dbReference type="EMBL" id="HAW74922.1"/>
    </source>
</evidence>
<proteinExistence type="predicted"/>
<gene>
    <name evidence="1" type="ORF">DCW74_04200</name>
</gene>
<organism evidence="1 2">
    <name type="scientific">Alteromonas australica</name>
    <dbReference type="NCBI Taxonomy" id="589873"/>
    <lineage>
        <taxon>Bacteria</taxon>
        <taxon>Pseudomonadati</taxon>
        <taxon>Pseudomonadota</taxon>
        <taxon>Gammaproteobacteria</taxon>
        <taxon>Alteromonadales</taxon>
        <taxon>Alteromonadaceae</taxon>
        <taxon>Alteromonas/Salinimonas group</taxon>
        <taxon>Alteromonas</taxon>
    </lineage>
</organism>
<accession>A0A350P0V5</accession>